<evidence type="ECO:0000256" key="1">
    <source>
        <dbReference type="SAM" id="Phobius"/>
    </source>
</evidence>
<keyword evidence="1" id="KW-0472">Membrane</keyword>
<name>A0A5B7FVI4_PORTR</name>
<comment type="caution">
    <text evidence="2">The sequence shown here is derived from an EMBL/GenBank/DDBJ whole genome shotgun (WGS) entry which is preliminary data.</text>
</comment>
<dbReference type="AlphaFoldDB" id="A0A5B7FVI4"/>
<keyword evidence="1" id="KW-1133">Transmembrane helix</keyword>
<sequence length="151" mass="16937">MPAWGKSLWYWLVAQNTDASHYSNRQHLLCNASCSMLSKSSNVPLFLEGNITGDVDINNNSFPRLESSPWKLRVQGDVLLKGNTFASLPRHGLDFTVHHRISLVENNIQHLGPEAFLLIIPQGCLFALIMVLSTRWVAGVAKCRPEKRKIA</sequence>
<evidence type="ECO:0000313" key="3">
    <source>
        <dbReference type="Proteomes" id="UP000324222"/>
    </source>
</evidence>
<keyword evidence="1" id="KW-0812">Transmembrane</keyword>
<dbReference type="OrthoDB" id="6345660at2759"/>
<dbReference type="EMBL" id="VSRR010008558">
    <property type="protein sequence ID" value="MPC48918.1"/>
    <property type="molecule type" value="Genomic_DNA"/>
</dbReference>
<gene>
    <name evidence="2" type="ORF">E2C01_042704</name>
</gene>
<reference evidence="2 3" key="1">
    <citation type="submission" date="2019-05" db="EMBL/GenBank/DDBJ databases">
        <title>Another draft genome of Portunus trituberculatus and its Hox gene families provides insights of decapod evolution.</title>
        <authorList>
            <person name="Jeong J.-H."/>
            <person name="Song I."/>
            <person name="Kim S."/>
            <person name="Choi T."/>
            <person name="Kim D."/>
            <person name="Ryu S."/>
            <person name="Kim W."/>
        </authorList>
    </citation>
    <scope>NUCLEOTIDE SEQUENCE [LARGE SCALE GENOMIC DNA]</scope>
    <source>
        <tissue evidence="2">Muscle</tissue>
    </source>
</reference>
<feature type="transmembrane region" description="Helical" evidence="1">
    <location>
        <begin position="115"/>
        <end position="138"/>
    </location>
</feature>
<accession>A0A5B7FVI4</accession>
<dbReference type="Proteomes" id="UP000324222">
    <property type="component" value="Unassembled WGS sequence"/>
</dbReference>
<keyword evidence="3" id="KW-1185">Reference proteome</keyword>
<evidence type="ECO:0000313" key="2">
    <source>
        <dbReference type="EMBL" id="MPC48918.1"/>
    </source>
</evidence>
<protein>
    <submittedName>
        <fullName evidence="2">Uncharacterized protein</fullName>
    </submittedName>
</protein>
<proteinExistence type="predicted"/>
<organism evidence="2 3">
    <name type="scientific">Portunus trituberculatus</name>
    <name type="common">Swimming crab</name>
    <name type="synonym">Neptunus trituberculatus</name>
    <dbReference type="NCBI Taxonomy" id="210409"/>
    <lineage>
        <taxon>Eukaryota</taxon>
        <taxon>Metazoa</taxon>
        <taxon>Ecdysozoa</taxon>
        <taxon>Arthropoda</taxon>
        <taxon>Crustacea</taxon>
        <taxon>Multicrustacea</taxon>
        <taxon>Malacostraca</taxon>
        <taxon>Eumalacostraca</taxon>
        <taxon>Eucarida</taxon>
        <taxon>Decapoda</taxon>
        <taxon>Pleocyemata</taxon>
        <taxon>Brachyura</taxon>
        <taxon>Eubrachyura</taxon>
        <taxon>Portunoidea</taxon>
        <taxon>Portunidae</taxon>
        <taxon>Portuninae</taxon>
        <taxon>Portunus</taxon>
    </lineage>
</organism>